<reference evidence="1" key="1">
    <citation type="submission" date="2020-11" db="EMBL/GenBank/DDBJ databases">
        <authorList>
            <consortium name="DOE Joint Genome Institute"/>
            <person name="Ahrendt S."/>
            <person name="Riley R."/>
            <person name="Andreopoulos W."/>
            <person name="Labutti K."/>
            <person name="Pangilinan J."/>
            <person name="Ruiz-Duenas F.J."/>
            <person name="Barrasa J.M."/>
            <person name="Sanchez-Garcia M."/>
            <person name="Camarero S."/>
            <person name="Miyauchi S."/>
            <person name="Serrano A."/>
            <person name="Linde D."/>
            <person name="Babiker R."/>
            <person name="Drula E."/>
            <person name="Ayuso-Fernandez I."/>
            <person name="Pacheco R."/>
            <person name="Padilla G."/>
            <person name="Ferreira P."/>
            <person name="Barriuso J."/>
            <person name="Kellner H."/>
            <person name="Castanera R."/>
            <person name="Alfaro M."/>
            <person name="Ramirez L."/>
            <person name="Pisabarro A.G."/>
            <person name="Kuo A."/>
            <person name="Tritt A."/>
            <person name="Lipzen A."/>
            <person name="He G."/>
            <person name="Yan M."/>
            <person name="Ng V."/>
            <person name="Cullen D."/>
            <person name="Martin F."/>
            <person name="Rosso M.-N."/>
            <person name="Henrissat B."/>
            <person name="Hibbett D."/>
            <person name="Martinez A.T."/>
            <person name="Grigoriev I.V."/>
        </authorList>
    </citation>
    <scope>NUCLEOTIDE SEQUENCE</scope>
    <source>
        <strain evidence="1">AH 40177</strain>
    </source>
</reference>
<protein>
    <submittedName>
        <fullName evidence="1">Uncharacterized protein</fullName>
    </submittedName>
</protein>
<dbReference type="AlphaFoldDB" id="A0A9P5UAD1"/>
<organism evidence="1 2">
    <name type="scientific">Rhodocollybia butyracea</name>
    <dbReference type="NCBI Taxonomy" id="206335"/>
    <lineage>
        <taxon>Eukaryota</taxon>
        <taxon>Fungi</taxon>
        <taxon>Dikarya</taxon>
        <taxon>Basidiomycota</taxon>
        <taxon>Agaricomycotina</taxon>
        <taxon>Agaricomycetes</taxon>
        <taxon>Agaricomycetidae</taxon>
        <taxon>Agaricales</taxon>
        <taxon>Marasmiineae</taxon>
        <taxon>Omphalotaceae</taxon>
        <taxon>Rhodocollybia</taxon>
    </lineage>
</organism>
<accession>A0A9P5UAD1</accession>
<gene>
    <name evidence="1" type="ORF">BDP27DRAFT_370965</name>
</gene>
<comment type="caution">
    <text evidence="1">The sequence shown here is derived from an EMBL/GenBank/DDBJ whole genome shotgun (WGS) entry which is preliminary data.</text>
</comment>
<sequence length="92" mass="10471">MFSDKVKANEGGDAKETLQQFVSLRPNGQYTFDSERGASQSEICRDDPNNHECIKVRMNSKQMFEAMQSLGFYCALPIEPGKTYMECRPLPK</sequence>
<name>A0A9P5UAD1_9AGAR</name>
<dbReference type="EMBL" id="JADNRY010000021">
    <property type="protein sequence ID" value="KAF9072930.1"/>
    <property type="molecule type" value="Genomic_DNA"/>
</dbReference>
<keyword evidence="2" id="KW-1185">Reference proteome</keyword>
<evidence type="ECO:0000313" key="1">
    <source>
        <dbReference type="EMBL" id="KAF9072930.1"/>
    </source>
</evidence>
<dbReference type="OrthoDB" id="5277092at2759"/>
<proteinExistence type="predicted"/>
<evidence type="ECO:0000313" key="2">
    <source>
        <dbReference type="Proteomes" id="UP000772434"/>
    </source>
</evidence>
<dbReference type="Proteomes" id="UP000772434">
    <property type="component" value="Unassembled WGS sequence"/>
</dbReference>